<dbReference type="AlphaFoldDB" id="A0AAE1AW76"/>
<evidence type="ECO:0000313" key="2">
    <source>
        <dbReference type="Proteomes" id="UP001283361"/>
    </source>
</evidence>
<evidence type="ECO:0000313" key="1">
    <source>
        <dbReference type="EMBL" id="KAK3794824.1"/>
    </source>
</evidence>
<comment type="caution">
    <text evidence="1">The sequence shown here is derived from an EMBL/GenBank/DDBJ whole genome shotgun (WGS) entry which is preliminary data.</text>
</comment>
<accession>A0AAE1AW76</accession>
<dbReference type="Proteomes" id="UP001283361">
    <property type="component" value="Unassembled WGS sequence"/>
</dbReference>
<sequence length="66" mass="7471">MPSCPGSLSPREQRPDVDLDSRHYRVCLLVNALLLLRRRSSVKSPDSCMAAHTLFYLGMLGLRKNK</sequence>
<gene>
    <name evidence="1" type="ORF">RRG08_014517</name>
</gene>
<protein>
    <submittedName>
        <fullName evidence="1">Uncharacterized protein</fullName>
    </submittedName>
</protein>
<proteinExistence type="predicted"/>
<name>A0AAE1AW76_9GAST</name>
<reference evidence="1" key="1">
    <citation type="journal article" date="2023" name="G3 (Bethesda)">
        <title>A reference genome for the long-term kleptoplast-retaining sea slug Elysia crispata morphotype clarki.</title>
        <authorList>
            <person name="Eastman K.E."/>
            <person name="Pendleton A.L."/>
            <person name="Shaikh M.A."/>
            <person name="Suttiyut T."/>
            <person name="Ogas R."/>
            <person name="Tomko P."/>
            <person name="Gavelis G."/>
            <person name="Widhalm J.R."/>
            <person name="Wisecaver J.H."/>
        </authorList>
    </citation>
    <scope>NUCLEOTIDE SEQUENCE</scope>
    <source>
        <strain evidence="1">ECLA1</strain>
    </source>
</reference>
<organism evidence="1 2">
    <name type="scientific">Elysia crispata</name>
    <name type="common">lettuce slug</name>
    <dbReference type="NCBI Taxonomy" id="231223"/>
    <lineage>
        <taxon>Eukaryota</taxon>
        <taxon>Metazoa</taxon>
        <taxon>Spiralia</taxon>
        <taxon>Lophotrochozoa</taxon>
        <taxon>Mollusca</taxon>
        <taxon>Gastropoda</taxon>
        <taxon>Heterobranchia</taxon>
        <taxon>Euthyneura</taxon>
        <taxon>Panpulmonata</taxon>
        <taxon>Sacoglossa</taxon>
        <taxon>Placobranchoidea</taxon>
        <taxon>Plakobranchidae</taxon>
        <taxon>Elysia</taxon>
    </lineage>
</organism>
<keyword evidence="2" id="KW-1185">Reference proteome</keyword>
<dbReference type="EMBL" id="JAWDGP010001091">
    <property type="protein sequence ID" value="KAK3794824.1"/>
    <property type="molecule type" value="Genomic_DNA"/>
</dbReference>